<evidence type="ECO:0000313" key="3">
    <source>
        <dbReference type="Proteomes" id="UP000276133"/>
    </source>
</evidence>
<dbReference type="Proteomes" id="UP000276133">
    <property type="component" value="Unassembled WGS sequence"/>
</dbReference>
<gene>
    <name evidence="2" type="ORF">BpHYR1_000094</name>
</gene>
<organism evidence="2 3">
    <name type="scientific">Brachionus plicatilis</name>
    <name type="common">Marine rotifer</name>
    <name type="synonym">Brachionus muelleri</name>
    <dbReference type="NCBI Taxonomy" id="10195"/>
    <lineage>
        <taxon>Eukaryota</taxon>
        <taxon>Metazoa</taxon>
        <taxon>Spiralia</taxon>
        <taxon>Gnathifera</taxon>
        <taxon>Rotifera</taxon>
        <taxon>Eurotatoria</taxon>
        <taxon>Monogononta</taxon>
        <taxon>Pseudotrocha</taxon>
        <taxon>Ploima</taxon>
        <taxon>Brachionidae</taxon>
        <taxon>Brachionus</taxon>
    </lineage>
</organism>
<dbReference type="Pfam" id="PF04970">
    <property type="entry name" value="LRAT"/>
    <property type="match status" value="1"/>
</dbReference>
<evidence type="ECO:0000259" key="1">
    <source>
        <dbReference type="PROSITE" id="PS51934"/>
    </source>
</evidence>
<comment type="caution">
    <text evidence="2">The sequence shown here is derived from an EMBL/GenBank/DDBJ whole genome shotgun (WGS) entry which is preliminary data.</text>
</comment>
<dbReference type="Gene3D" id="3.90.1720.10">
    <property type="entry name" value="endopeptidase domain like (from Nostoc punctiforme)"/>
    <property type="match status" value="1"/>
</dbReference>
<keyword evidence="3" id="KW-1185">Reference proteome</keyword>
<dbReference type="InterPro" id="IPR007053">
    <property type="entry name" value="LRAT_dom"/>
</dbReference>
<dbReference type="PROSITE" id="PS51934">
    <property type="entry name" value="LRAT"/>
    <property type="match status" value="1"/>
</dbReference>
<sequence>MDDTEFSKILSNSLPINVIKQIYDTTIMGQKYVIVVNKILWYKIRVFLREDHLDKRQKLTEYHWSEHATEEGVENHIMWIKERLKRTPLLYFDKMKSININYYFTYVKIDNECKLNPEKYFNAGDHLAITRKGGLYTHDCIYLGNKKVVHIFDENISSSKFRAKAKEDSWENFVGIDNNGNVPYWGTVYVVIHRLRIRKPDEIVKEAKELSSDDYAKGQYHFVLKNCQHFAAKCCTGNEFSIGEIGAFQFLNIMDPDPKVLSPLYSN</sequence>
<name>A0A3M7PPB7_BRAPC</name>
<dbReference type="AlphaFoldDB" id="A0A3M7PPB7"/>
<protein>
    <recommendedName>
        <fullName evidence="1">LRAT domain-containing protein</fullName>
    </recommendedName>
</protein>
<dbReference type="PANTHER" id="PTHR46137:SF1">
    <property type="entry name" value="LRAT DOMAIN-CONTAINING PROTEIN"/>
    <property type="match status" value="1"/>
</dbReference>
<feature type="domain" description="LRAT" evidence="1">
    <location>
        <begin position="128"/>
        <end position="243"/>
    </location>
</feature>
<dbReference type="OrthoDB" id="421951at2759"/>
<evidence type="ECO:0000313" key="2">
    <source>
        <dbReference type="EMBL" id="RNA00605.1"/>
    </source>
</evidence>
<dbReference type="EMBL" id="REGN01009678">
    <property type="protein sequence ID" value="RNA00605.1"/>
    <property type="molecule type" value="Genomic_DNA"/>
</dbReference>
<reference evidence="2 3" key="1">
    <citation type="journal article" date="2018" name="Sci. Rep.">
        <title>Genomic signatures of local adaptation to the degree of environmental predictability in rotifers.</title>
        <authorList>
            <person name="Franch-Gras L."/>
            <person name="Hahn C."/>
            <person name="Garcia-Roger E.M."/>
            <person name="Carmona M.J."/>
            <person name="Serra M."/>
            <person name="Gomez A."/>
        </authorList>
    </citation>
    <scope>NUCLEOTIDE SEQUENCE [LARGE SCALE GENOMIC DNA]</scope>
    <source>
        <strain evidence="2">HYR1</strain>
    </source>
</reference>
<accession>A0A3M7PPB7</accession>
<dbReference type="PANTHER" id="PTHR46137">
    <property type="entry name" value="OS05G0310600 PROTEIN"/>
    <property type="match status" value="1"/>
</dbReference>
<proteinExistence type="predicted"/>
<dbReference type="STRING" id="10195.A0A3M7PPB7"/>